<proteinExistence type="predicted"/>
<dbReference type="Proteomes" id="UP000614460">
    <property type="component" value="Unassembled WGS sequence"/>
</dbReference>
<dbReference type="PANTHER" id="PTHR22916:SF51">
    <property type="entry name" value="GLYCOSYLTRANSFERASE EPSH-RELATED"/>
    <property type="match status" value="1"/>
</dbReference>
<name>A0A8H9FY30_9SPHI</name>
<sequence length="336" mass="39491">MKPLLKVSIVIPVFNAEKFIIDCINSIIDQNYPNIECILVNDCSSDKSQEKIEQFIENYVGDISFKLFSHDKNKGPGTARNLGVQNATGDYILFLDSDDMIMPNALQNLIDLAIANNQPNVIVGNIYCENDYFQSVLRFPSDTIYPAYTKDPIWIKNNFLLNVKVIACSKIYNRKFILDNKLRFEEGVIFEDVMWHFTISQYIKDISFSYAPFYYYRFNENSIMNSKKREKGRIDGNVKLINTLIQKSSKNNSYIEQIFILKLWHRFRFLNISEENQAYYDEVFKRENDKILENPKVPQVFKLLYKWLGNSQKLILTLNFFWNKSLGMLYRYAKAS</sequence>
<evidence type="ECO:0000313" key="4">
    <source>
        <dbReference type="EMBL" id="GGE11979.1"/>
    </source>
</evidence>
<reference evidence="4" key="1">
    <citation type="journal article" date="2014" name="Int. J. Syst. Evol. Microbiol.">
        <title>Complete genome sequence of Corynebacterium casei LMG S-19264T (=DSM 44701T), isolated from a smear-ripened cheese.</title>
        <authorList>
            <consortium name="US DOE Joint Genome Institute (JGI-PGF)"/>
            <person name="Walter F."/>
            <person name="Albersmeier A."/>
            <person name="Kalinowski J."/>
            <person name="Ruckert C."/>
        </authorList>
    </citation>
    <scope>NUCLEOTIDE SEQUENCE</scope>
    <source>
        <strain evidence="4">CGMCC 1.15966</strain>
    </source>
</reference>
<evidence type="ECO:0000256" key="2">
    <source>
        <dbReference type="ARBA" id="ARBA00022679"/>
    </source>
</evidence>
<dbReference type="PANTHER" id="PTHR22916">
    <property type="entry name" value="GLYCOSYLTRANSFERASE"/>
    <property type="match status" value="1"/>
</dbReference>
<dbReference type="AlphaFoldDB" id="A0A8H9FY30"/>
<evidence type="ECO:0000259" key="3">
    <source>
        <dbReference type="Pfam" id="PF00535"/>
    </source>
</evidence>
<dbReference type="Pfam" id="PF00535">
    <property type="entry name" value="Glycos_transf_2"/>
    <property type="match status" value="1"/>
</dbReference>
<dbReference type="CDD" id="cd00761">
    <property type="entry name" value="Glyco_tranf_GTA_type"/>
    <property type="match status" value="1"/>
</dbReference>
<keyword evidence="5" id="KW-1185">Reference proteome</keyword>
<dbReference type="Gene3D" id="3.90.550.10">
    <property type="entry name" value="Spore Coat Polysaccharide Biosynthesis Protein SpsA, Chain A"/>
    <property type="match status" value="1"/>
</dbReference>
<dbReference type="InterPro" id="IPR029044">
    <property type="entry name" value="Nucleotide-diphossugar_trans"/>
</dbReference>
<reference evidence="4" key="2">
    <citation type="submission" date="2020-09" db="EMBL/GenBank/DDBJ databases">
        <authorList>
            <person name="Sun Q."/>
            <person name="Zhou Y."/>
        </authorList>
    </citation>
    <scope>NUCLEOTIDE SEQUENCE</scope>
    <source>
        <strain evidence="4">CGMCC 1.15966</strain>
    </source>
</reference>
<dbReference type="RefSeq" id="WP_182497762.1">
    <property type="nucleotide sequence ID" value="NZ_BMKM01000001.1"/>
</dbReference>
<keyword evidence="1" id="KW-0328">Glycosyltransferase</keyword>
<evidence type="ECO:0000256" key="1">
    <source>
        <dbReference type="ARBA" id="ARBA00022676"/>
    </source>
</evidence>
<dbReference type="EMBL" id="BMKM01000001">
    <property type="protein sequence ID" value="GGE11979.1"/>
    <property type="molecule type" value="Genomic_DNA"/>
</dbReference>
<dbReference type="InterPro" id="IPR001173">
    <property type="entry name" value="Glyco_trans_2-like"/>
</dbReference>
<organism evidence="4 5">
    <name type="scientific">Sphingobacterium cellulitidis</name>
    <dbReference type="NCBI Taxonomy" id="1768011"/>
    <lineage>
        <taxon>Bacteria</taxon>
        <taxon>Pseudomonadati</taxon>
        <taxon>Bacteroidota</taxon>
        <taxon>Sphingobacteriia</taxon>
        <taxon>Sphingobacteriales</taxon>
        <taxon>Sphingobacteriaceae</taxon>
        <taxon>Sphingobacterium</taxon>
    </lineage>
</organism>
<dbReference type="SUPFAM" id="SSF53448">
    <property type="entry name" value="Nucleotide-diphospho-sugar transferases"/>
    <property type="match status" value="1"/>
</dbReference>
<keyword evidence="2" id="KW-0808">Transferase</keyword>
<comment type="caution">
    <text evidence="4">The sequence shown here is derived from an EMBL/GenBank/DDBJ whole genome shotgun (WGS) entry which is preliminary data.</text>
</comment>
<accession>A0A8H9FY30</accession>
<gene>
    <name evidence="4" type="ORF">GCM10011516_07170</name>
</gene>
<evidence type="ECO:0000313" key="5">
    <source>
        <dbReference type="Proteomes" id="UP000614460"/>
    </source>
</evidence>
<protein>
    <recommendedName>
        <fullName evidence="3">Glycosyltransferase 2-like domain-containing protein</fullName>
    </recommendedName>
</protein>
<dbReference type="GO" id="GO:0016758">
    <property type="term" value="F:hexosyltransferase activity"/>
    <property type="evidence" value="ECO:0007669"/>
    <property type="project" value="UniProtKB-ARBA"/>
</dbReference>
<feature type="domain" description="Glycosyltransferase 2-like" evidence="3">
    <location>
        <begin position="8"/>
        <end position="134"/>
    </location>
</feature>